<feature type="region of interest" description="Disordered" evidence="1">
    <location>
        <begin position="67"/>
        <end position="96"/>
    </location>
</feature>
<dbReference type="EMBL" id="JAEFCI010006346">
    <property type="protein sequence ID" value="KAG5459750.1"/>
    <property type="molecule type" value="Genomic_DNA"/>
</dbReference>
<comment type="caution">
    <text evidence="2">The sequence shown here is derived from an EMBL/GenBank/DDBJ whole genome shotgun (WGS) entry which is preliminary data.</text>
</comment>
<name>A0A8H7ZUT6_9FUNG</name>
<evidence type="ECO:0000313" key="3">
    <source>
        <dbReference type="Proteomes" id="UP000673691"/>
    </source>
</evidence>
<evidence type="ECO:0000256" key="1">
    <source>
        <dbReference type="SAM" id="MobiDB-lite"/>
    </source>
</evidence>
<proteinExistence type="predicted"/>
<accession>A0A8H7ZUT6</accession>
<organism evidence="2 3">
    <name type="scientific">Olpidium bornovanus</name>
    <dbReference type="NCBI Taxonomy" id="278681"/>
    <lineage>
        <taxon>Eukaryota</taxon>
        <taxon>Fungi</taxon>
        <taxon>Fungi incertae sedis</taxon>
        <taxon>Olpidiomycota</taxon>
        <taxon>Olpidiomycotina</taxon>
        <taxon>Olpidiomycetes</taxon>
        <taxon>Olpidiales</taxon>
        <taxon>Olpidiaceae</taxon>
        <taxon>Olpidium</taxon>
    </lineage>
</organism>
<dbReference type="AlphaFoldDB" id="A0A8H7ZUT6"/>
<protein>
    <submittedName>
        <fullName evidence="2">Uncharacterized protein</fullName>
    </submittedName>
</protein>
<evidence type="ECO:0000313" key="2">
    <source>
        <dbReference type="EMBL" id="KAG5459750.1"/>
    </source>
</evidence>
<gene>
    <name evidence="2" type="ORF">BJ554DRAFT_8297</name>
</gene>
<dbReference type="Proteomes" id="UP000673691">
    <property type="component" value="Unassembled WGS sequence"/>
</dbReference>
<feature type="region of interest" description="Disordered" evidence="1">
    <location>
        <begin position="122"/>
        <end position="167"/>
    </location>
</feature>
<keyword evidence="3" id="KW-1185">Reference proteome</keyword>
<reference evidence="2 3" key="1">
    <citation type="journal article" name="Sci. Rep.">
        <title>Genome-scale phylogenetic analyses confirm Olpidium as the closest living zoosporic fungus to the non-flagellated, terrestrial fungi.</title>
        <authorList>
            <person name="Chang Y."/>
            <person name="Rochon D."/>
            <person name="Sekimoto S."/>
            <person name="Wang Y."/>
            <person name="Chovatia M."/>
            <person name="Sandor L."/>
            <person name="Salamov A."/>
            <person name="Grigoriev I.V."/>
            <person name="Stajich J.E."/>
            <person name="Spatafora J.W."/>
        </authorList>
    </citation>
    <scope>NUCLEOTIDE SEQUENCE [LARGE SCALE GENOMIC DNA]</scope>
    <source>
        <strain evidence="2">S191</strain>
    </source>
</reference>
<sequence>MTCGRRGGISRALIVQTAAPGCSSSPILPGPRAARRCHRGNQLAARATSPPRNHAVVGRRAQARVRAGGPSANLAVHQRPPLPDRPPARRRQAAADPGVVGLVRRLLHEAERASCVRALRNHRQGSRVERDRHLLPQLPGRNPPGETAGHGYRRAVSARRADRGRAA</sequence>